<protein>
    <submittedName>
        <fullName evidence="2">Uncharacterized protein</fullName>
    </submittedName>
</protein>
<keyword evidence="1" id="KW-1185">Reference proteome</keyword>
<accession>A0A914Z2C9</accession>
<sequence length="540" mass="62085">MSDFTIDTIKECSKHDKEIYGFAKIIDKSMCSALTNVVFLTLYGAQSKKDIAQVLCDRGTFVREFMKVFKDSKLKAFIFQIDGTSDNVDFIRCMHLNVSFTGVNNLRDIMPVIYFTTTEWMRSAILIAADVDVKSGDRIVEVLIDPAGYVVSELEYTEQGYLEREQRDCKPYKSMTPETIRQRILGQNDPVKIICHANLPGMESTKYLANKVLHNVVSSKLQIMEEDLNKYDDKFVFETVKWMLNKSYTKFYVCQKSFRNYMIASKFDGKHYPLILCKKEDVLPFTKTVTIPRSFLQFVRAATDNNDIDIIENTLIEIPKEVHALKFTLEIDESNFIFADVRGLIFNKVSRLPAQLDAKKVQFPVIGFYGELSFMYVKDDDDSNFKLLDSWNGKLGKDLYISFDEEKPIFFEKAVKKFLCGRKKSVIHDIIKVMSTPPTQLSSLESFGYTIFSDENHPVLMIVENFAEENKGASPAFLMALLLREHLKELKMKFGKKPNKIGFCLFDDFETGEAKKRVENGLKESCKMLNGLECSFFEAV</sequence>
<dbReference type="WBParaSite" id="PSU_v2.g4404.t1">
    <property type="protein sequence ID" value="PSU_v2.g4404.t1"/>
    <property type="gene ID" value="PSU_v2.g4404"/>
</dbReference>
<reference evidence="2" key="1">
    <citation type="submission" date="2022-11" db="UniProtKB">
        <authorList>
            <consortium name="WormBaseParasite"/>
        </authorList>
    </citation>
    <scope>IDENTIFICATION</scope>
</reference>
<proteinExistence type="predicted"/>
<organism evidence="1 2">
    <name type="scientific">Panagrolaimus superbus</name>
    <dbReference type="NCBI Taxonomy" id="310955"/>
    <lineage>
        <taxon>Eukaryota</taxon>
        <taxon>Metazoa</taxon>
        <taxon>Ecdysozoa</taxon>
        <taxon>Nematoda</taxon>
        <taxon>Chromadorea</taxon>
        <taxon>Rhabditida</taxon>
        <taxon>Tylenchina</taxon>
        <taxon>Panagrolaimomorpha</taxon>
        <taxon>Panagrolaimoidea</taxon>
        <taxon>Panagrolaimidae</taxon>
        <taxon>Panagrolaimus</taxon>
    </lineage>
</organism>
<dbReference type="Proteomes" id="UP000887577">
    <property type="component" value="Unplaced"/>
</dbReference>
<name>A0A914Z2C9_9BILA</name>
<evidence type="ECO:0000313" key="2">
    <source>
        <dbReference type="WBParaSite" id="PSU_v2.g4404.t1"/>
    </source>
</evidence>
<dbReference type="AlphaFoldDB" id="A0A914Z2C9"/>
<evidence type="ECO:0000313" key="1">
    <source>
        <dbReference type="Proteomes" id="UP000887577"/>
    </source>
</evidence>